<dbReference type="Proteomes" id="UP000199435">
    <property type="component" value="Unassembled WGS sequence"/>
</dbReference>
<sequence length="213" mass="23879">MFCVVRPAKLFSVGKSILSALIFASTVIAWEAGASAAPSPVMSTGSITSQPIGHYDFCQRRPDECSIHPSDLRPVKITQKTWDEIVEVNASVNKWVKPISDFDHYGVVQYWNYPDDGMGNCEHYALEKRRELMEKGISLANLLITVVRLPNGEGHAVVTVRTDRGDFILDNLSDQVKSWTQTPYHFLKRQAINDTGRWVDIIQKPMVVASAMN</sequence>
<dbReference type="PANTHER" id="PTHR39327:SF1">
    <property type="entry name" value="BLR5470 PROTEIN"/>
    <property type="match status" value="1"/>
</dbReference>
<dbReference type="STRING" id="411945.GA0061102_1003277"/>
<dbReference type="OrthoDB" id="7206808at2"/>
<evidence type="ECO:0000313" key="3">
    <source>
        <dbReference type="Proteomes" id="UP000199435"/>
    </source>
</evidence>
<dbReference type="AlphaFoldDB" id="A0A1C3UHP5"/>
<dbReference type="Pfam" id="PF06035">
    <property type="entry name" value="Peptidase_C93"/>
    <property type="match status" value="1"/>
</dbReference>
<dbReference type="RefSeq" id="WP_092844740.1">
    <property type="nucleotide sequence ID" value="NZ_FMAH01000003.1"/>
</dbReference>
<reference evidence="3" key="1">
    <citation type="submission" date="2016-08" db="EMBL/GenBank/DDBJ databases">
        <authorList>
            <person name="Varghese N."/>
            <person name="Submissions Spin"/>
        </authorList>
    </citation>
    <scope>NUCLEOTIDE SEQUENCE [LARGE SCALE GENOMIC DNA]</scope>
    <source>
        <strain evidence="3">HAMBI 2971</strain>
    </source>
</reference>
<gene>
    <name evidence="2" type="ORF">GA0061102_1003277</name>
</gene>
<evidence type="ECO:0000313" key="2">
    <source>
        <dbReference type="EMBL" id="SCB14867.1"/>
    </source>
</evidence>
<feature type="chain" id="PRO_5008683136" evidence="1">
    <location>
        <begin position="37"/>
        <end position="213"/>
    </location>
</feature>
<feature type="signal peptide" evidence="1">
    <location>
        <begin position="1"/>
        <end position="36"/>
    </location>
</feature>
<protein>
    <submittedName>
        <fullName evidence="2">Predicted transglutaminase-like cysteine proteinase</fullName>
    </submittedName>
</protein>
<proteinExistence type="predicted"/>
<keyword evidence="1" id="KW-0732">Signal</keyword>
<dbReference type="PANTHER" id="PTHR39327">
    <property type="match status" value="1"/>
</dbReference>
<evidence type="ECO:0000256" key="1">
    <source>
        <dbReference type="SAM" id="SignalP"/>
    </source>
</evidence>
<dbReference type="InterPro" id="IPR010319">
    <property type="entry name" value="Transglutaminase-like_Cys_pept"/>
</dbReference>
<accession>A0A1C3UHP5</accession>
<dbReference type="EMBL" id="FMAH01000003">
    <property type="protein sequence ID" value="SCB14867.1"/>
    <property type="molecule type" value="Genomic_DNA"/>
</dbReference>
<organism evidence="2 3">
    <name type="scientific">Rhizobium miluonense</name>
    <dbReference type="NCBI Taxonomy" id="411945"/>
    <lineage>
        <taxon>Bacteria</taxon>
        <taxon>Pseudomonadati</taxon>
        <taxon>Pseudomonadota</taxon>
        <taxon>Alphaproteobacteria</taxon>
        <taxon>Hyphomicrobiales</taxon>
        <taxon>Rhizobiaceae</taxon>
        <taxon>Rhizobium/Agrobacterium group</taxon>
        <taxon>Rhizobium</taxon>
    </lineage>
</organism>
<name>A0A1C3UHP5_9HYPH</name>
<keyword evidence="3" id="KW-1185">Reference proteome</keyword>
<dbReference type="Gene3D" id="3.10.620.30">
    <property type="match status" value="1"/>
</dbReference>